<evidence type="ECO:0000256" key="2">
    <source>
        <dbReference type="ARBA" id="ARBA00012652"/>
    </source>
</evidence>
<proteinExistence type="predicted"/>
<evidence type="ECO:0000259" key="6">
    <source>
        <dbReference type="Pfam" id="PF17389"/>
    </source>
</evidence>
<evidence type="ECO:0000256" key="3">
    <source>
        <dbReference type="ARBA" id="ARBA00022801"/>
    </source>
</evidence>
<dbReference type="Proteomes" id="UP001243717">
    <property type="component" value="Unassembled WGS sequence"/>
</dbReference>
<protein>
    <recommendedName>
        <fullName evidence="2">alpha-L-rhamnosidase</fullName>
        <ecNumber evidence="2">3.2.1.40</ecNumber>
    </recommendedName>
</protein>
<comment type="caution">
    <text evidence="8">The sequence shown here is derived from an EMBL/GenBank/DDBJ whole genome shotgun (WGS) entry which is preliminary data.</text>
</comment>
<dbReference type="InterPro" id="IPR035398">
    <property type="entry name" value="Bac_rhamnosid_C"/>
</dbReference>
<dbReference type="Gene3D" id="2.60.40.10">
    <property type="entry name" value="Immunoglobulins"/>
    <property type="match status" value="1"/>
</dbReference>
<dbReference type="Pfam" id="PF17390">
    <property type="entry name" value="Bac_rhamnosid_C"/>
    <property type="match status" value="1"/>
</dbReference>
<reference evidence="8 9" key="1">
    <citation type="submission" date="2023-04" db="EMBL/GenBank/DDBJ databases">
        <title>A novel bacteria isolated from coastal sediment.</title>
        <authorList>
            <person name="Liu X.-J."/>
            <person name="Du Z.-J."/>
        </authorList>
    </citation>
    <scope>NUCLEOTIDE SEQUENCE [LARGE SCALE GENOMIC DNA]</scope>
    <source>
        <strain evidence="8 9">SDUM461004</strain>
    </source>
</reference>
<dbReference type="RefSeq" id="WP_308985219.1">
    <property type="nucleotide sequence ID" value="NZ_JARXIC010000014.1"/>
</dbReference>
<evidence type="ECO:0000256" key="1">
    <source>
        <dbReference type="ARBA" id="ARBA00001445"/>
    </source>
</evidence>
<evidence type="ECO:0000313" key="8">
    <source>
        <dbReference type="EMBL" id="MDQ8194753.1"/>
    </source>
</evidence>
<dbReference type="Pfam" id="PF08531">
    <property type="entry name" value="Bac_rhamnosid_N"/>
    <property type="match status" value="1"/>
</dbReference>
<dbReference type="Gene3D" id="2.60.420.10">
    <property type="entry name" value="Maltose phosphorylase, domain 3"/>
    <property type="match status" value="1"/>
</dbReference>
<comment type="catalytic activity">
    <reaction evidence="1">
        <text>Hydrolysis of terminal non-reducing alpha-L-rhamnose residues in alpha-L-rhamnosides.</text>
        <dbReference type="EC" id="3.2.1.40"/>
    </reaction>
</comment>
<feature type="domain" description="Alpha-L-rhamnosidase concanavalin-like" evidence="4">
    <location>
        <begin position="325"/>
        <end position="424"/>
    </location>
</feature>
<dbReference type="InterPro" id="IPR013737">
    <property type="entry name" value="Bac_rhamnosid_N"/>
</dbReference>
<dbReference type="PANTHER" id="PTHR33307:SF6">
    <property type="entry name" value="ALPHA-RHAMNOSIDASE (EUROFUNG)-RELATED"/>
    <property type="match status" value="1"/>
</dbReference>
<feature type="domain" description="Bacterial alpha-L-rhamnosidase N-terminal" evidence="5">
    <location>
        <begin position="145"/>
        <end position="316"/>
    </location>
</feature>
<dbReference type="PIRSF" id="PIRSF010631">
    <property type="entry name" value="A-rhamnsds"/>
    <property type="match status" value="1"/>
</dbReference>
<gene>
    <name evidence="8" type="ORF">QEH59_09975</name>
</gene>
<dbReference type="InterPro" id="IPR008902">
    <property type="entry name" value="Rhamnosid_concanavalin"/>
</dbReference>
<dbReference type="PANTHER" id="PTHR33307">
    <property type="entry name" value="ALPHA-RHAMNOSIDASE (EUROFUNG)"/>
    <property type="match status" value="1"/>
</dbReference>
<dbReference type="Pfam" id="PF05592">
    <property type="entry name" value="Bac_rhamnosid"/>
    <property type="match status" value="1"/>
</dbReference>
<dbReference type="SUPFAM" id="SSF48208">
    <property type="entry name" value="Six-hairpin glycosidases"/>
    <property type="match status" value="1"/>
</dbReference>
<dbReference type="InterPro" id="IPR035396">
    <property type="entry name" value="Bac_rhamnosid6H"/>
</dbReference>
<name>A0ABU1AMC2_9BACT</name>
<dbReference type="Pfam" id="PF17389">
    <property type="entry name" value="Bac_rhamnosid6H"/>
    <property type="match status" value="1"/>
</dbReference>
<dbReference type="EC" id="3.2.1.40" evidence="2"/>
<feature type="domain" description="Alpha-L-rhamnosidase C-terminal" evidence="7">
    <location>
        <begin position="775"/>
        <end position="844"/>
    </location>
</feature>
<dbReference type="EMBL" id="JARXIC010000014">
    <property type="protein sequence ID" value="MDQ8194753.1"/>
    <property type="molecule type" value="Genomic_DNA"/>
</dbReference>
<evidence type="ECO:0000259" key="4">
    <source>
        <dbReference type="Pfam" id="PF05592"/>
    </source>
</evidence>
<keyword evidence="3 8" id="KW-0378">Hydrolase</keyword>
<dbReference type="Pfam" id="PF25788">
    <property type="entry name" value="Ig_Rha78A_N"/>
    <property type="match status" value="1"/>
</dbReference>
<dbReference type="InterPro" id="IPR012341">
    <property type="entry name" value="6hp_glycosidase-like_sf"/>
</dbReference>
<feature type="domain" description="Alpha-L-rhamnosidase six-hairpin glycosidase" evidence="6">
    <location>
        <begin position="431"/>
        <end position="772"/>
    </location>
</feature>
<organism evidence="8 9">
    <name type="scientific">Thalassobacterium sedimentorum</name>
    <dbReference type="NCBI Taxonomy" id="3041258"/>
    <lineage>
        <taxon>Bacteria</taxon>
        <taxon>Pseudomonadati</taxon>
        <taxon>Verrucomicrobiota</taxon>
        <taxon>Opitutia</taxon>
        <taxon>Puniceicoccales</taxon>
        <taxon>Coraliomargaritaceae</taxon>
        <taxon>Thalassobacterium</taxon>
    </lineage>
</organism>
<accession>A0ABU1AMC2</accession>
<sequence length="901" mass="102073">MKINFVLMQCEGQKMPLGLDVRQPRLSWRVETHGRAYAQEAYRIYVATRPELLEDDQGDLWDSDVVCSSHSVDIVYAGKAMCSRQRCYWKVRVWGVDGTQQDSPITQWELGLLESEDWEAEWIGYPAGVDGGALYFRREFDLFARVKSARVYVCGLGYHELSINGSKIGDHVLDPAWTAYDKRVLYCVHDLGFHLRSGRNVIGVMVGNGWYGMPKLRLQLELEYEDGRREKVSSRGGHTDAPNAWFVGSGPLRGNNIYGGEFYDATLEQEHWNLAETDESSVGQEKESLDFAVAVRVDAPSGRMQFQALEPIRVMERFAPLYIEEVESGCYVFDAGRNLAGWGALLVRGRRGQRITLRYAENLGSDGKIDRGTLRKALAEDTYILKGEGVETWEPRFTYHGFRYIQVEGLPEAPTPETLTICVVRSDVAKRGDFQCENALINQIEEAVIRTEESNLHGVPTDCPQRDERLGWLNDMTVRAEEAVYHFGMERFFDKWYMDVVDTQCPLTGSITDTAPFTWGKRPADPVSASFLLIPWLSYLHYGSDRLIRDYYPCMVRWVEFLISQCHDGILLYSNWGDWAPPEAFADKESVGGGAVAKYTPGALVSTAFLAYQTQLLSRMANVLGDQDGAHRWDQYSEEIRSSFHDRFWDESLSCYGSGNQACNTLALSMKLVPDDLHDKVLEHLLANIAKHQNHLTVGNLCTKYLFEVLSEAGHVDLAFQIATQTTYPSWGYMLAHGATTLWERWEYQVDGEMNSHNHPMLGSISAWFFKYLAGIRSDEMSPGFKHFIIKPYPPAALGGLHATYECPYGEISVEWKQSGGCFDLELVVPDNTQATIYIPAMSQDAPCEATQRHEYGTKPDFIEFRDGRMTYRAGPGKYRFHSRLFIDDAHSDPSLADCPA</sequence>
<dbReference type="Gene3D" id="2.60.120.260">
    <property type="entry name" value="Galactose-binding domain-like"/>
    <property type="match status" value="2"/>
</dbReference>
<dbReference type="InterPro" id="IPR013783">
    <property type="entry name" value="Ig-like_fold"/>
</dbReference>
<evidence type="ECO:0000313" key="9">
    <source>
        <dbReference type="Proteomes" id="UP001243717"/>
    </source>
</evidence>
<evidence type="ECO:0000259" key="7">
    <source>
        <dbReference type="Pfam" id="PF17390"/>
    </source>
</evidence>
<dbReference type="InterPro" id="IPR016007">
    <property type="entry name" value="Alpha_rhamnosid"/>
</dbReference>
<keyword evidence="9" id="KW-1185">Reference proteome</keyword>
<dbReference type="InterPro" id="IPR008928">
    <property type="entry name" value="6-hairpin_glycosidase_sf"/>
</dbReference>
<evidence type="ECO:0000259" key="5">
    <source>
        <dbReference type="Pfam" id="PF08531"/>
    </source>
</evidence>
<dbReference type="Gene3D" id="1.50.10.10">
    <property type="match status" value="1"/>
</dbReference>
<dbReference type="GO" id="GO:0016787">
    <property type="term" value="F:hydrolase activity"/>
    <property type="evidence" value="ECO:0007669"/>
    <property type="project" value="UniProtKB-KW"/>
</dbReference>